<dbReference type="InterPro" id="IPR005632">
    <property type="entry name" value="Chaperone_Skp"/>
</dbReference>
<dbReference type="Proteomes" id="UP000504724">
    <property type="component" value="Chromosome"/>
</dbReference>
<organism evidence="5 6">
    <name type="scientific">Thiomicrorhabdus xiamenensis</name>
    <dbReference type="NCBI Taxonomy" id="2739063"/>
    <lineage>
        <taxon>Bacteria</taxon>
        <taxon>Pseudomonadati</taxon>
        <taxon>Pseudomonadota</taxon>
        <taxon>Gammaproteobacteria</taxon>
        <taxon>Thiotrichales</taxon>
        <taxon>Piscirickettsiaceae</taxon>
        <taxon>Thiomicrorhabdus</taxon>
    </lineage>
</organism>
<dbReference type="Pfam" id="PF03938">
    <property type="entry name" value="OmpH"/>
    <property type="match status" value="1"/>
</dbReference>
<keyword evidence="3" id="KW-0175">Coiled coil</keyword>
<evidence type="ECO:0000256" key="2">
    <source>
        <dbReference type="PIRNR" id="PIRNR002094"/>
    </source>
</evidence>
<accession>A0A7D4NQV8</accession>
<dbReference type="PANTHER" id="PTHR35089:SF1">
    <property type="entry name" value="CHAPERONE PROTEIN SKP"/>
    <property type="match status" value="1"/>
</dbReference>
<dbReference type="EMBL" id="CP054020">
    <property type="protein sequence ID" value="QKI89232.1"/>
    <property type="molecule type" value="Genomic_DNA"/>
</dbReference>
<evidence type="ECO:0000256" key="4">
    <source>
        <dbReference type="SAM" id="SignalP"/>
    </source>
</evidence>
<gene>
    <name evidence="5" type="ORF">HQN79_06465</name>
</gene>
<name>A0A7D4NQV8_9GAMM</name>
<evidence type="ECO:0000313" key="6">
    <source>
        <dbReference type="Proteomes" id="UP000504724"/>
    </source>
</evidence>
<evidence type="ECO:0000313" key="5">
    <source>
        <dbReference type="EMBL" id="QKI89232.1"/>
    </source>
</evidence>
<dbReference type="RefSeq" id="WP_173285130.1">
    <property type="nucleotide sequence ID" value="NZ_CP054020.1"/>
</dbReference>
<dbReference type="PANTHER" id="PTHR35089">
    <property type="entry name" value="CHAPERONE PROTEIN SKP"/>
    <property type="match status" value="1"/>
</dbReference>
<dbReference type="GO" id="GO:0050821">
    <property type="term" value="P:protein stabilization"/>
    <property type="evidence" value="ECO:0007669"/>
    <property type="project" value="TreeGrafter"/>
</dbReference>
<sequence>MFKPYFLIVAFSFLAMISQANAAEDKPVKLGVVNVALLLEQAPQAELATEKLKKEFSKEQQELKNLAKKLESEQAEYEKNKTVMSNAQRATKERELTMMTREIQRRRNDVQELINLRRNEELAKIQNLVNEAIKTIGEKQGFDLILYEGIAYTNSRIDVTKDVLQYLRTESQKKRSDFNK</sequence>
<keyword evidence="6" id="KW-1185">Reference proteome</keyword>
<feature type="coiled-coil region" evidence="3">
    <location>
        <begin position="49"/>
        <end position="87"/>
    </location>
</feature>
<dbReference type="SMART" id="SM00935">
    <property type="entry name" value="OmpH"/>
    <property type="match status" value="1"/>
</dbReference>
<dbReference type="Gene3D" id="3.30.910.20">
    <property type="entry name" value="Skp domain"/>
    <property type="match status" value="1"/>
</dbReference>
<feature type="signal peptide" evidence="4">
    <location>
        <begin position="1"/>
        <end position="22"/>
    </location>
</feature>
<feature type="chain" id="PRO_5028923160" evidence="4">
    <location>
        <begin position="23"/>
        <end position="180"/>
    </location>
</feature>
<reference evidence="5 6" key="1">
    <citation type="submission" date="2020-05" db="EMBL/GenBank/DDBJ databases">
        <title>Thiomicrorhabdus sediminis sp.nov. and Thiomicrorhabdus xiamenensis sp.nov., novel sulfur-oxidizing bacteria isolated from coastal sediment.</title>
        <authorList>
            <person name="Liu X."/>
        </authorList>
    </citation>
    <scope>NUCLEOTIDE SEQUENCE [LARGE SCALE GENOMIC DNA]</scope>
    <source>
        <strain evidence="5 6">G2</strain>
    </source>
</reference>
<dbReference type="KEGG" id="txa:HQN79_06465"/>
<evidence type="ECO:0000256" key="1">
    <source>
        <dbReference type="ARBA" id="ARBA00022729"/>
    </source>
</evidence>
<dbReference type="InterPro" id="IPR024930">
    <property type="entry name" value="Skp_dom_sf"/>
</dbReference>
<dbReference type="AlphaFoldDB" id="A0A7D4NQV8"/>
<dbReference type="SUPFAM" id="SSF111384">
    <property type="entry name" value="OmpH-like"/>
    <property type="match status" value="1"/>
</dbReference>
<evidence type="ECO:0000256" key="3">
    <source>
        <dbReference type="SAM" id="Coils"/>
    </source>
</evidence>
<keyword evidence="1 4" id="KW-0732">Signal</keyword>
<protein>
    <submittedName>
        <fullName evidence="5">OmpH family outer membrane protein</fullName>
    </submittedName>
</protein>
<proteinExistence type="inferred from homology"/>
<comment type="similarity">
    <text evidence="2">Belongs to the skp family.</text>
</comment>
<dbReference type="PIRSF" id="PIRSF002094">
    <property type="entry name" value="OMP26_Skp"/>
    <property type="match status" value="1"/>
</dbReference>
<dbReference type="GO" id="GO:0005829">
    <property type="term" value="C:cytosol"/>
    <property type="evidence" value="ECO:0007669"/>
    <property type="project" value="TreeGrafter"/>
</dbReference>
<dbReference type="GO" id="GO:0051082">
    <property type="term" value="F:unfolded protein binding"/>
    <property type="evidence" value="ECO:0007669"/>
    <property type="project" value="InterPro"/>
</dbReference>